<dbReference type="GO" id="GO:0003677">
    <property type="term" value="F:DNA binding"/>
    <property type="evidence" value="ECO:0007669"/>
    <property type="project" value="UniProtKB-UniRule"/>
</dbReference>
<feature type="DNA-binding region" description="H-T-H motif" evidence="2">
    <location>
        <begin position="30"/>
        <end position="49"/>
    </location>
</feature>
<accession>A0A327JG50</accession>
<dbReference type="SUPFAM" id="SSF48498">
    <property type="entry name" value="Tetracyclin repressor-like, C-terminal domain"/>
    <property type="match status" value="1"/>
</dbReference>
<feature type="domain" description="HTH tetR-type" evidence="3">
    <location>
        <begin position="7"/>
        <end position="67"/>
    </location>
</feature>
<comment type="caution">
    <text evidence="4">The sequence shown here is derived from an EMBL/GenBank/DDBJ whole genome shotgun (WGS) entry which is preliminary data.</text>
</comment>
<keyword evidence="1 2" id="KW-0238">DNA-binding</keyword>
<dbReference type="EMBL" id="NPEV01000062">
    <property type="protein sequence ID" value="RAI24911.1"/>
    <property type="molecule type" value="Genomic_DNA"/>
</dbReference>
<gene>
    <name evidence="4" type="ORF">CH339_20530</name>
</gene>
<dbReference type="SUPFAM" id="SSF46689">
    <property type="entry name" value="Homeodomain-like"/>
    <property type="match status" value="1"/>
</dbReference>
<organism evidence="4 5">
    <name type="scientific">Rhodobium orientis</name>
    <dbReference type="NCBI Taxonomy" id="34017"/>
    <lineage>
        <taxon>Bacteria</taxon>
        <taxon>Pseudomonadati</taxon>
        <taxon>Pseudomonadota</taxon>
        <taxon>Alphaproteobacteria</taxon>
        <taxon>Hyphomicrobiales</taxon>
        <taxon>Rhodobiaceae</taxon>
        <taxon>Rhodobium</taxon>
    </lineage>
</organism>
<dbReference type="InterPro" id="IPR001647">
    <property type="entry name" value="HTH_TetR"/>
</dbReference>
<proteinExistence type="predicted"/>
<name>A0A327JG50_9HYPH</name>
<evidence type="ECO:0000256" key="1">
    <source>
        <dbReference type="ARBA" id="ARBA00023125"/>
    </source>
</evidence>
<evidence type="ECO:0000256" key="2">
    <source>
        <dbReference type="PROSITE-ProRule" id="PRU00335"/>
    </source>
</evidence>
<dbReference type="InterPro" id="IPR009057">
    <property type="entry name" value="Homeodomain-like_sf"/>
</dbReference>
<dbReference type="Proteomes" id="UP000249299">
    <property type="component" value="Unassembled WGS sequence"/>
</dbReference>
<dbReference type="Pfam" id="PF00440">
    <property type="entry name" value="TetR_N"/>
    <property type="match status" value="1"/>
</dbReference>
<evidence type="ECO:0000313" key="4">
    <source>
        <dbReference type="EMBL" id="RAI24911.1"/>
    </source>
</evidence>
<dbReference type="Pfam" id="PF17937">
    <property type="entry name" value="TetR_C_28"/>
    <property type="match status" value="1"/>
</dbReference>
<dbReference type="InterPro" id="IPR036271">
    <property type="entry name" value="Tet_transcr_reg_TetR-rel_C_sf"/>
</dbReference>
<reference evidence="4 5" key="1">
    <citation type="submission" date="2017-07" db="EMBL/GenBank/DDBJ databases">
        <title>Draft Genome Sequences of Select Purple Nonsulfur Bacteria.</title>
        <authorList>
            <person name="Lasarre B."/>
            <person name="Mckinlay J.B."/>
        </authorList>
    </citation>
    <scope>NUCLEOTIDE SEQUENCE [LARGE SCALE GENOMIC DNA]</scope>
    <source>
        <strain evidence="4 5">DSM 11290</strain>
    </source>
</reference>
<keyword evidence="5" id="KW-1185">Reference proteome</keyword>
<evidence type="ECO:0000313" key="5">
    <source>
        <dbReference type="Proteomes" id="UP000249299"/>
    </source>
</evidence>
<sequence length="186" mass="20191">MDKMQGDKAREYILDAAAHLVQEGGAEALSLPAIAAAADLDLGTVEAVFPTMDDLFSALIQRMFDTFVAQVETTMGRDEAPGGWARAYVAASFPPGEDNKFSEIAAALLSSTLYKPELIQPLRDRQPDLQSAMFSDGIDPLDAAILRLAVDGLWVNRMFRIDAVPREMERQVLDRLTAMATSPSSG</sequence>
<dbReference type="PROSITE" id="PS50977">
    <property type="entry name" value="HTH_TETR_2"/>
    <property type="match status" value="1"/>
</dbReference>
<dbReference type="InterPro" id="IPR041479">
    <property type="entry name" value="TetR_CgmR_C"/>
</dbReference>
<dbReference type="Gene3D" id="1.10.357.10">
    <property type="entry name" value="Tetracycline Repressor, domain 2"/>
    <property type="match status" value="1"/>
</dbReference>
<dbReference type="AlphaFoldDB" id="A0A327JG50"/>
<evidence type="ECO:0000259" key="3">
    <source>
        <dbReference type="PROSITE" id="PS50977"/>
    </source>
</evidence>
<protein>
    <recommendedName>
        <fullName evidence="3">HTH tetR-type domain-containing protein</fullName>
    </recommendedName>
</protein>